<dbReference type="PATRIC" id="fig|1476583.3.peg.1977"/>
<dbReference type="OrthoDB" id="72116at2"/>
<dbReference type="EMBL" id="JHAC01000031">
    <property type="protein sequence ID" value="EYB67878.1"/>
    <property type="molecule type" value="Genomic_DNA"/>
</dbReference>
<protein>
    <recommendedName>
        <fullName evidence="1">Roadblock/LAMTOR2 domain-containing protein</fullName>
    </recommendedName>
</protein>
<accession>A0A016QP73</accession>
<dbReference type="eggNOG" id="COG2018">
    <property type="taxonomic scope" value="Bacteria"/>
</dbReference>
<sequence length="115" mass="12002">MRGRLDPLRAVPGVIASTLVGPDGLPVELIGEGGDALAAELASLRVGLDRTGRRLGAGNVTRIAFTSERVEVVAVTSGDFILGVALTRGHDTRAAQQHLARLALELTDLPRAEQA</sequence>
<comment type="caution">
    <text evidence="2">The sequence shown here is derived from an EMBL/GenBank/DDBJ whole genome shotgun (WGS) entry which is preliminary data.</text>
</comment>
<dbReference type="Pfam" id="PF03259">
    <property type="entry name" value="Robl_LC7"/>
    <property type="match status" value="1"/>
</dbReference>
<proteinExistence type="predicted"/>
<evidence type="ECO:0000313" key="3">
    <source>
        <dbReference type="Proteomes" id="UP000020492"/>
    </source>
</evidence>
<name>A0A016QP73_9DEIO</name>
<dbReference type="SUPFAM" id="SSF103196">
    <property type="entry name" value="Roadblock/LC7 domain"/>
    <property type="match status" value="1"/>
</dbReference>
<dbReference type="InterPro" id="IPR004942">
    <property type="entry name" value="Roadblock/LAMTOR2_dom"/>
</dbReference>
<feature type="domain" description="Roadblock/LAMTOR2" evidence="1">
    <location>
        <begin position="4"/>
        <end position="86"/>
    </location>
</feature>
<evidence type="ECO:0000259" key="1">
    <source>
        <dbReference type="SMART" id="SM00960"/>
    </source>
</evidence>
<reference evidence="2 3" key="1">
    <citation type="submission" date="2014-03" db="EMBL/GenBank/DDBJ databases">
        <title>Draft genome sequence of Deinococcus phoenicis 1P10ME.</title>
        <authorList>
            <person name="Stepanov V.G."/>
            <person name="Vaishampayan P."/>
            <person name="Venkateswaran K."/>
            <person name="Fox G.E."/>
        </authorList>
    </citation>
    <scope>NUCLEOTIDE SEQUENCE [LARGE SCALE GENOMIC DNA]</scope>
    <source>
        <strain evidence="2 3">1P10ME</strain>
    </source>
</reference>
<keyword evidence="3" id="KW-1185">Reference proteome</keyword>
<dbReference type="STRING" id="1476583.DEIPH_ctg031orf0016"/>
<dbReference type="Proteomes" id="UP000020492">
    <property type="component" value="Unassembled WGS sequence"/>
</dbReference>
<dbReference type="SMART" id="SM00960">
    <property type="entry name" value="Robl_LC7"/>
    <property type="match status" value="1"/>
</dbReference>
<dbReference type="AlphaFoldDB" id="A0A016QP73"/>
<evidence type="ECO:0000313" key="2">
    <source>
        <dbReference type="EMBL" id="EYB67878.1"/>
    </source>
</evidence>
<organism evidence="2 3">
    <name type="scientific">Deinococcus phoenicis</name>
    <dbReference type="NCBI Taxonomy" id="1476583"/>
    <lineage>
        <taxon>Bacteria</taxon>
        <taxon>Thermotogati</taxon>
        <taxon>Deinococcota</taxon>
        <taxon>Deinococci</taxon>
        <taxon>Deinococcales</taxon>
        <taxon>Deinococcaceae</taxon>
        <taxon>Deinococcus</taxon>
    </lineage>
</organism>
<dbReference type="Gene3D" id="3.30.450.30">
    <property type="entry name" value="Dynein light chain 2a, cytoplasmic"/>
    <property type="match status" value="1"/>
</dbReference>
<dbReference type="RefSeq" id="WP_034357453.1">
    <property type="nucleotide sequence ID" value="NZ_JHAC01000031.1"/>
</dbReference>
<gene>
    <name evidence="2" type="ORF">DEIPH_ctg031orf0016</name>
</gene>